<organism evidence="1 2">
    <name type="scientific">Panagrolaimus sp. PS1159</name>
    <dbReference type="NCBI Taxonomy" id="55785"/>
    <lineage>
        <taxon>Eukaryota</taxon>
        <taxon>Metazoa</taxon>
        <taxon>Ecdysozoa</taxon>
        <taxon>Nematoda</taxon>
        <taxon>Chromadorea</taxon>
        <taxon>Rhabditida</taxon>
        <taxon>Tylenchina</taxon>
        <taxon>Panagrolaimomorpha</taxon>
        <taxon>Panagrolaimoidea</taxon>
        <taxon>Panagrolaimidae</taxon>
        <taxon>Panagrolaimus</taxon>
    </lineage>
</organism>
<evidence type="ECO:0000313" key="2">
    <source>
        <dbReference type="WBParaSite" id="PS1159_v2.g17826.t1"/>
    </source>
</evidence>
<reference evidence="2" key="1">
    <citation type="submission" date="2022-11" db="UniProtKB">
        <authorList>
            <consortium name="WormBaseParasite"/>
        </authorList>
    </citation>
    <scope>IDENTIFICATION</scope>
</reference>
<dbReference type="Proteomes" id="UP000887580">
    <property type="component" value="Unplaced"/>
</dbReference>
<sequence length="103" mass="11895">MKSGQQQPLQQQQQQQSSLQQQSDVSFHFAGVDKEYQEDQTEDPAYDLHNDMEYNDVYAIRVARERRQRKKREQYACLSIIIMVCIGTILTLTSGILVAVDLS</sequence>
<name>A0AC35FIG3_9BILA</name>
<dbReference type="WBParaSite" id="PS1159_v2.g17826.t1">
    <property type="protein sequence ID" value="PS1159_v2.g17826.t1"/>
    <property type="gene ID" value="PS1159_v2.g17826"/>
</dbReference>
<protein>
    <submittedName>
        <fullName evidence="2">Uncharacterized protein</fullName>
    </submittedName>
</protein>
<accession>A0AC35FIG3</accession>
<proteinExistence type="predicted"/>
<evidence type="ECO:0000313" key="1">
    <source>
        <dbReference type="Proteomes" id="UP000887580"/>
    </source>
</evidence>